<feature type="compositionally biased region" description="Basic and acidic residues" evidence="1">
    <location>
        <begin position="100"/>
        <end position="109"/>
    </location>
</feature>
<feature type="region of interest" description="Disordered" evidence="1">
    <location>
        <begin position="88"/>
        <end position="134"/>
    </location>
</feature>
<sequence length="238" mass="26919">MPPVCRVPPSQQVKELQSVRYRRVLKDNLPNPLVTTIGGTNSFLTEARNIFKTAADVESLLTANPSQVAVLSLDLGIPCIVGATVSLPPGETPAALTRSHGKEGDENNKRKTRRGKRKSGDRKRRRARREARDMAEQARAAQFFDLVVRRKAVSQPMDSFSSWLESQRRNTTGPSGRTIQDLESTLPPLSGECASFRGYVTVRRACESYMDNFYNNTNYWKHRWDAKVCRKEELRMGY</sequence>
<feature type="region of interest" description="Disordered" evidence="1">
    <location>
        <begin position="164"/>
        <end position="184"/>
    </location>
</feature>
<name>A0A9P6UTA6_9FUNG</name>
<evidence type="ECO:0000313" key="3">
    <source>
        <dbReference type="Proteomes" id="UP000738325"/>
    </source>
</evidence>
<feature type="compositionally biased region" description="Polar residues" evidence="1">
    <location>
        <begin position="164"/>
        <end position="183"/>
    </location>
</feature>
<reference evidence="2" key="1">
    <citation type="journal article" date="2020" name="Fungal Divers.">
        <title>Resolving the Mortierellaceae phylogeny through synthesis of multi-gene phylogenetics and phylogenomics.</title>
        <authorList>
            <person name="Vandepol N."/>
            <person name="Liber J."/>
            <person name="Desiro A."/>
            <person name="Na H."/>
            <person name="Kennedy M."/>
            <person name="Barry K."/>
            <person name="Grigoriev I.V."/>
            <person name="Miller A.N."/>
            <person name="O'Donnell K."/>
            <person name="Stajich J.E."/>
            <person name="Bonito G."/>
        </authorList>
    </citation>
    <scope>NUCLEOTIDE SEQUENCE</scope>
    <source>
        <strain evidence="2">REB-010B</strain>
    </source>
</reference>
<dbReference type="OrthoDB" id="2438330at2759"/>
<evidence type="ECO:0000256" key="1">
    <source>
        <dbReference type="SAM" id="MobiDB-lite"/>
    </source>
</evidence>
<comment type="caution">
    <text evidence="2">The sequence shown here is derived from an EMBL/GenBank/DDBJ whole genome shotgun (WGS) entry which is preliminary data.</text>
</comment>
<dbReference type="EMBL" id="JAAAIP010000378">
    <property type="protein sequence ID" value="KAG0318324.1"/>
    <property type="molecule type" value="Genomic_DNA"/>
</dbReference>
<dbReference type="AlphaFoldDB" id="A0A9P6UTA6"/>
<proteinExistence type="predicted"/>
<gene>
    <name evidence="2" type="ORF">BGZ99_005743</name>
</gene>
<dbReference type="Proteomes" id="UP000738325">
    <property type="component" value="Unassembled WGS sequence"/>
</dbReference>
<protein>
    <submittedName>
        <fullName evidence="2">Uncharacterized protein</fullName>
    </submittedName>
</protein>
<evidence type="ECO:0000313" key="2">
    <source>
        <dbReference type="EMBL" id="KAG0318324.1"/>
    </source>
</evidence>
<organism evidence="2 3">
    <name type="scientific">Dissophora globulifera</name>
    <dbReference type="NCBI Taxonomy" id="979702"/>
    <lineage>
        <taxon>Eukaryota</taxon>
        <taxon>Fungi</taxon>
        <taxon>Fungi incertae sedis</taxon>
        <taxon>Mucoromycota</taxon>
        <taxon>Mortierellomycotina</taxon>
        <taxon>Mortierellomycetes</taxon>
        <taxon>Mortierellales</taxon>
        <taxon>Mortierellaceae</taxon>
        <taxon>Dissophora</taxon>
    </lineage>
</organism>
<keyword evidence="3" id="KW-1185">Reference proteome</keyword>
<feature type="compositionally biased region" description="Basic residues" evidence="1">
    <location>
        <begin position="110"/>
        <end position="129"/>
    </location>
</feature>
<accession>A0A9P6UTA6</accession>